<sequence length="301" mass="31789">MSRPRLVASDLDGTLLDTASMLTDRTRAALRLARSAGARVVAATARPPRIVALLFGGHEGGEDGDIREAVAGSRDADSRDGRRAGADGGTERSAGPLIDAAVCVNGAVRYDLASGRVDIRHPLDRDLAARVIDEVHRRIPGSGIAVETGERVFFDRGYRYRPTLDRNRILVDSTAELLAEPLVKLMVSLPDRNPEAAWALLRPILGGRVACTWAELTAPLEIAAPAVSKAGGLAELCADWHIDPAEVLAFGDGPNDLSMLDWAGTAYAVANAHPAVLAATVNHTAGNGDDGVARILEKLYG</sequence>
<accession>A0ABV6P306</accession>
<dbReference type="GO" id="GO:0016787">
    <property type="term" value="F:hydrolase activity"/>
    <property type="evidence" value="ECO:0007669"/>
    <property type="project" value="UniProtKB-KW"/>
</dbReference>
<evidence type="ECO:0000256" key="1">
    <source>
        <dbReference type="SAM" id="MobiDB-lite"/>
    </source>
</evidence>
<organism evidence="2 3">
    <name type="scientific">Plantactinospora siamensis</name>
    <dbReference type="NCBI Taxonomy" id="555372"/>
    <lineage>
        <taxon>Bacteria</taxon>
        <taxon>Bacillati</taxon>
        <taxon>Actinomycetota</taxon>
        <taxon>Actinomycetes</taxon>
        <taxon>Micromonosporales</taxon>
        <taxon>Micromonosporaceae</taxon>
        <taxon>Plantactinospora</taxon>
    </lineage>
</organism>
<protein>
    <submittedName>
        <fullName evidence="2">HAD family hydrolase</fullName>
        <ecNumber evidence="2">3.1.3.-</ecNumber>
    </submittedName>
</protein>
<keyword evidence="3" id="KW-1185">Reference proteome</keyword>
<feature type="region of interest" description="Disordered" evidence="1">
    <location>
        <begin position="71"/>
        <end position="91"/>
    </location>
</feature>
<feature type="compositionally biased region" description="Basic and acidic residues" evidence="1">
    <location>
        <begin position="71"/>
        <end position="85"/>
    </location>
</feature>
<dbReference type="Proteomes" id="UP001589894">
    <property type="component" value="Unassembled WGS sequence"/>
</dbReference>
<gene>
    <name evidence="2" type="ORF">ACFFHU_24750</name>
</gene>
<comment type="caution">
    <text evidence="2">The sequence shown here is derived from an EMBL/GenBank/DDBJ whole genome shotgun (WGS) entry which is preliminary data.</text>
</comment>
<reference evidence="2 3" key="1">
    <citation type="submission" date="2024-09" db="EMBL/GenBank/DDBJ databases">
        <authorList>
            <person name="Sun Q."/>
            <person name="Mori K."/>
        </authorList>
    </citation>
    <scope>NUCLEOTIDE SEQUENCE [LARGE SCALE GENOMIC DNA]</scope>
    <source>
        <strain evidence="2 3">TBRC 2205</strain>
    </source>
</reference>
<evidence type="ECO:0000313" key="3">
    <source>
        <dbReference type="Proteomes" id="UP001589894"/>
    </source>
</evidence>
<dbReference type="Pfam" id="PF08282">
    <property type="entry name" value="Hydrolase_3"/>
    <property type="match status" value="2"/>
</dbReference>
<keyword evidence="2" id="KW-0378">Hydrolase</keyword>
<evidence type="ECO:0000313" key="2">
    <source>
        <dbReference type="EMBL" id="MFC0567336.1"/>
    </source>
</evidence>
<dbReference type="RefSeq" id="WP_377342633.1">
    <property type="nucleotide sequence ID" value="NZ_JBHLUE010000021.1"/>
</dbReference>
<dbReference type="PANTHER" id="PTHR10000">
    <property type="entry name" value="PHOSPHOSERINE PHOSPHATASE"/>
    <property type="match status" value="1"/>
</dbReference>
<name>A0ABV6P306_9ACTN</name>
<dbReference type="Gene3D" id="3.30.1240.10">
    <property type="match status" value="1"/>
</dbReference>
<dbReference type="InterPro" id="IPR036412">
    <property type="entry name" value="HAD-like_sf"/>
</dbReference>
<proteinExistence type="predicted"/>
<dbReference type="EC" id="3.1.3.-" evidence="2"/>
<dbReference type="PANTHER" id="PTHR10000:SF8">
    <property type="entry name" value="HAD SUPERFAMILY HYDROLASE-LIKE, TYPE 3"/>
    <property type="match status" value="1"/>
</dbReference>
<dbReference type="SUPFAM" id="SSF56784">
    <property type="entry name" value="HAD-like"/>
    <property type="match status" value="1"/>
</dbReference>
<dbReference type="EMBL" id="JBHLUE010000021">
    <property type="protein sequence ID" value="MFC0567336.1"/>
    <property type="molecule type" value="Genomic_DNA"/>
</dbReference>
<dbReference type="InterPro" id="IPR023214">
    <property type="entry name" value="HAD_sf"/>
</dbReference>
<dbReference type="Gene3D" id="3.40.50.1000">
    <property type="entry name" value="HAD superfamily/HAD-like"/>
    <property type="match status" value="2"/>
</dbReference>